<dbReference type="EMBL" id="LAZR01000332">
    <property type="protein sequence ID" value="KKN74043.1"/>
    <property type="molecule type" value="Genomic_DNA"/>
</dbReference>
<name>A0A0F9W7L9_9ZZZZ</name>
<accession>A0A0F9W7L9</accession>
<protein>
    <submittedName>
        <fullName evidence="1">Uncharacterized protein</fullName>
    </submittedName>
</protein>
<evidence type="ECO:0000313" key="1">
    <source>
        <dbReference type="EMBL" id="KKN74043.1"/>
    </source>
</evidence>
<proteinExistence type="predicted"/>
<dbReference type="AlphaFoldDB" id="A0A0F9W7L9"/>
<reference evidence="1" key="1">
    <citation type="journal article" date="2015" name="Nature">
        <title>Complex archaea that bridge the gap between prokaryotes and eukaryotes.</title>
        <authorList>
            <person name="Spang A."/>
            <person name="Saw J.H."/>
            <person name="Jorgensen S.L."/>
            <person name="Zaremba-Niedzwiedzka K."/>
            <person name="Martijn J."/>
            <person name="Lind A.E."/>
            <person name="van Eijk R."/>
            <person name="Schleper C."/>
            <person name="Guy L."/>
            <person name="Ettema T.J."/>
        </authorList>
    </citation>
    <scope>NUCLEOTIDE SEQUENCE</scope>
</reference>
<organism evidence="1">
    <name type="scientific">marine sediment metagenome</name>
    <dbReference type="NCBI Taxonomy" id="412755"/>
    <lineage>
        <taxon>unclassified sequences</taxon>
        <taxon>metagenomes</taxon>
        <taxon>ecological metagenomes</taxon>
    </lineage>
</organism>
<gene>
    <name evidence="1" type="ORF">LCGC14_0393830</name>
</gene>
<comment type="caution">
    <text evidence="1">The sequence shown here is derived from an EMBL/GenBank/DDBJ whole genome shotgun (WGS) entry which is preliminary data.</text>
</comment>
<sequence>MTHAELRFCYRVPACCIKAGCFATPRVAGGIFYFVEDKRDAIQGGAPLGSIYDASARELARWALLWLGWKYHTA</sequence>